<feature type="domain" description="GGDEF" evidence="4">
    <location>
        <begin position="267"/>
        <end position="405"/>
    </location>
</feature>
<reference evidence="6" key="1">
    <citation type="journal article" date="2019" name="Int. J. Syst. Evol. Microbiol.">
        <title>The Global Catalogue of Microorganisms (GCM) 10K type strain sequencing project: providing services to taxonomists for standard genome sequencing and annotation.</title>
        <authorList>
            <consortium name="The Broad Institute Genomics Platform"/>
            <consortium name="The Broad Institute Genome Sequencing Center for Infectious Disease"/>
            <person name="Wu L."/>
            <person name="Ma J."/>
        </authorList>
    </citation>
    <scope>NUCLEOTIDE SEQUENCE [LARGE SCALE GENOMIC DNA]</scope>
    <source>
        <strain evidence="6">KCTC 52640</strain>
    </source>
</reference>
<dbReference type="InterPro" id="IPR000160">
    <property type="entry name" value="GGDEF_dom"/>
</dbReference>
<evidence type="ECO:0000256" key="2">
    <source>
        <dbReference type="ARBA" id="ARBA00034247"/>
    </source>
</evidence>
<sequence>MPRHRDQALRDAQQLERSRAAPWTIGAIRRQLDYGFRWLRFEPALEREFEHDLNRSARANRIALLAMAALTILLAPVFDTVVFDLPVAANTKIRLVQYAGMLPVLVLAIVACARGVSARLAEAIMTIQFVAIVAGLMGVRVLLMEQGVDFPVEFTAVGFVGIVALGRVRSRIIIPVGVLTALLVIAIEVWGIRPPHAAYYHLAAAGTLVLIAAYLQYTSEYSMRGAWLDQRLLELVSRRDGLTGLLNRHALESSLTVAHAHAVREGLGYGLAMIDIDQFGRYNNGYGHPAGDQTLREVAQMVESYARRPLDVCGRYGGEEFTALWIGESGDRLEAHAENLRAAVQALHMEHKRSTVGPWVTVSVGLCYVSAPDENDSLSAVLATADRLLYKAKRQGRNRVATGSFESLPRPALTGNL</sequence>
<comment type="caution">
    <text evidence="5">The sequence shown here is derived from an EMBL/GenBank/DDBJ whole genome shotgun (WGS) entry which is preliminary data.</text>
</comment>
<dbReference type="PANTHER" id="PTHR45138">
    <property type="entry name" value="REGULATORY COMPONENTS OF SENSORY TRANSDUCTION SYSTEM"/>
    <property type="match status" value="1"/>
</dbReference>
<gene>
    <name evidence="5" type="ORF">ACFOSU_09040</name>
</gene>
<dbReference type="Pfam" id="PF00990">
    <property type="entry name" value="GGDEF"/>
    <property type="match status" value="1"/>
</dbReference>
<dbReference type="InterPro" id="IPR029787">
    <property type="entry name" value="Nucleotide_cyclase"/>
</dbReference>
<protein>
    <recommendedName>
        <fullName evidence="1">diguanylate cyclase</fullName>
        <ecNumber evidence="1">2.7.7.65</ecNumber>
    </recommendedName>
</protein>
<name>A0ABV7EQ15_9GAMM</name>
<keyword evidence="5" id="KW-0808">Transferase</keyword>
<accession>A0ABV7EQ15</accession>
<proteinExistence type="predicted"/>
<organism evidence="5 6">
    <name type="scientific">Salinisphaera aquimarina</name>
    <dbReference type="NCBI Taxonomy" id="2094031"/>
    <lineage>
        <taxon>Bacteria</taxon>
        <taxon>Pseudomonadati</taxon>
        <taxon>Pseudomonadota</taxon>
        <taxon>Gammaproteobacteria</taxon>
        <taxon>Salinisphaerales</taxon>
        <taxon>Salinisphaeraceae</taxon>
        <taxon>Salinisphaera</taxon>
    </lineage>
</organism>
<dbReference type="CDD" id="cd01949">
    <property type="entry name" value="GGDEF"/>
    <property type="match status" value="1"/>
</dbReference>
<dbReference type="Gene3D" id="3.30.70.270">
    <property type="match status" value="1"/>
</dbReference>
<keyword evidence="5" id="KW-0548">Nucleotidyltransferase</keyword>
<evidence type="ECO:0000256" key="1">
    <source>
        <dbReference type="ARBA" id="ARBA00012528"/>
    </source>
</evidence>
<keyword evidence="6" id="KW-1185">Reference proteome</keyword>
<evidence type="ECO:0000313" key="6">
    <source>
        <dbReference type="Proteomes" id="UP001595462"/>
    </source>
</evidence>
<feature type="transmembrane region" description="Helical" evidence="3">
    <location>
        <begin position="62"/>
        <end position="83"/>
    </location>
</feature>
<comment type="catalytic activity">
    <reaction evidence="2">
        <text>2 GTP = 3',3'-c-di-GMP + 2 diphosphate</text>
        <dbReference type="Rhea" id="RHEA:24898"/>
        <dbReference type="ChEBI" id="CHEBI:33019"/>
        <dbReference type="ChEBI" id="CHEBI:37565"/>
        <dbReference type="ChEBI" id="CHEBI:58805"/>
        <dbReference type="EC" id="2.7.7.65"/>
    </reaction>
</comment>
<dbReference type="SUPFAM" id="SSF55073">
    <property type="entry name" value="Nucleotide cyclase"/>
    <property type="match status" value="1"/>
</dbReference>
<feature type="transmembrane region" description="Helical" evidence="3">
    <location>
        <begin position="198"/>
        <end position="217"/>
    </location>
</feature>
<dbReference type="NCBIfam" id="TIGR00254">
    <property type="entry name" value="GGDEF"/>
    <property type="match status" value="1"/>
</dbReference>
<keyword evidence="3" id="KW-0472">Membrane</keyword>
<evidence type="ECO:0000313" key="5">
    <source>
        <dbReference type="EMBL" id="MFC3104036.1"/>
    </source>
</evidence>
<evidence type="ECO:0000256" key="3">
    <source>
        <dbReference type="SAM" id="Phobius"/>
    </source>
</evidence>
<dbReference type="InterPro" id="IPR050469">
    <property type="entry name" value="Diguanylate_Cyclase"/>
</dbReference>
<dbReference type="PANTHER" id="PTHR45138:SF9">
    <property type="entry name" value="DIGUANYLATE CYCLASE DGCM-RELATED"/>
    <property type="match status" value="1"/>
</dbReference>
<dbReference type="EMBL" id="JBHRSS010000003">
    <property type="protein sequence ID" value="MFC3104036.1"/>
    <property type="molecule type" value="Genomic_DNA"/>
</dbReference>
<dbReference type="EC" id="2.7.7.65" evidence="1"/>
<keyword evidence="3" id="KW-1133">Transmembrane helix</keyword>
<dbReference type="InterPro" id="IPR043128">
    <property type="entry name" value="Rev_trsase/Diguanyl_cyclase"/>
</dbReference>
<dbReference type="PROSITE" id="PS50887">
    <property type="entry name" value="GGDEF"/>
    <property type="match status" value="1"/>
</dbReference>
<dbReference type="Proteomes" id="UP001595462">
    <property type="component" value="Unassembled WGS sequence"/>
</dbReference>
<dbReference type="GO" id="GO:0052621">
    <property type="term" value="F:diguanylate cyclase activity"/>
    <property type="evidence" value="ECO:0007669"/>
    <property type="project" value="UniProtKB-EC"/>
</dbReference>
<evidence type="ECO:0000259" key="4">
    <source>
        <dbReference type="PROSITE" id="PS50887"/>
    </source>
</evidence>
<dbReference type="SMART" id="SM00267">
    <property type="entry name" value="GGDEF"/>
    <property type="match status" value="1"/>
</dbReference>
<feature type="transmembrane region" description="Helical" evidence="3">
    <location>
        <begin position="172"/>
        <end position="192"/>
    </location>
</feature>
<dbReference type="RefSeq" id="WP_380688635.1">
    <property type="nucleotide sequence ID" value="NZ_JBHRSS010000003.1"/>
</dbReference>
<feature type="transmembrane region" description="Helical" evidence="3">
    <location>
        <begin position="148"/>
        <end position="165"/>
    </location>
</feature>
<feature type="transmembrane region" description="Helical" evidence="3">
    <location>
        <begin position="95"/>
        <end position="116"/>
    </location>
</feature>
<keyword evidence="3" id="KW-0812">Transmembrane</keyword>
<feature type="transmembrane region" description="Helical" evidence="3">
    <location>
        <begin position="123"/>
        <end position="142"/>
    </location>
</feature>